<comment type="caution">
    <text evidence="4">The sequence shown here is derived from an EMBL/GenBank/DDBJ whole genome shotgun (WGS) entry which is preliminary data.</text>
</comment>
<name>A0ABN3J2F7_9ACTN</name>
<proteinExistence type="predicted"/>
<sequence>MVVSAGGTPVGAEDGAPDRPAGPGPEARTRRHVARGLGACALAAALAPVVAASRPQRPGPGPGPRSTAGGTAFDQTYRGRRIRGVRTSACGTAGDGRWHVTVDGRPLHLMRRADGTWLTMVDHYCSYPTPLEAARAAVDELGPGRRLRDLAPGPAGTAHPHTGGRHGVRA</sequence>
<organism evidence="4 5">
    <name type="scientific">Streptomyces glaucus</name>
    <dbReference type="NCBI Taxonomy" id="284029"/>
    <lineage>
        <taxon>Bacteria</taxon>
        <taxon>Bacillati</taxon>
        <taxon>Actinomycetota</taxon>
        <taxon>Actinomycetes</taxon>
        <taxon>Kitasatosporales</taxon>
        <taxon>Streptomycetaceae</taxon>
        <taxon>Streptomyces</taxon>
    </lineage>
</organism>
<reference evidence="4 5" key="1">
    <citation type="journal article" date="2019" name="Int. J. Syst. Evol. Microbiol.">
        <title>The Global Catalogue of Microorganisms (GCM) 10K type strain sequencing project: providing services to taxonomists for standard genome sequencing and annotation.</title>
        <authorList>
            <consortium name="The Broad Institute Genomics Platform"/>
            <consortium name="The Broad Institute Genome Sequencing Center for Infectious Disease"/>
            <person name="Wu L."/>
            <person name="Ma J."/>
        </authorList>
    </citation>
    <scope>NUCLEOTIDE SEQUENCE [LARGE SCALE GENOMIC DNA]</scope>
    <source>
        <strain evidence="4 5">JCM 6922</strain>
    </source>
</reference>
<evidence type="ECO:0000313" key="4">
    <source>
        <dbReference type="EMBL" id="GAA2420620.1"/>
    </source>
</evidence>
<dbReference type="Pfam" id="PF06236">
    <property type="entry name" value="MelC1"/>
    <property type="match status" value="1"/>
</dbReference>
<keyword evidence="1" id="KW-0732">Signal</keyword>
<dbReference type="InterPro" id="IPR023199">
    <property type="entry name" value="GriE/MELC1_sf"/>
</dbReference>
<evidence type="ECO:0000256" key="3">
    <source>
        <dbReference type="SAM" id="MobiDB-lite"/>
    </source>
</evidence>
<feature type="region of interest" description="Disordered" evidence="3">
    <location>
        <begin position="52"/>
        <end position="74"/>
    </location>
</feature>
<dbReference type="RefSeq" id="WP_344599429.1">
    <property type="nucleotide sequence ID" value="NZ_BAAATK010000001.1"/>
</dbReference>
<gene>
    <name evidence="4" type="ORF">GCM10010421_02370</name>
</gene>
<dbReference type="InterPro" id="IPR010928">
    <property type="entry name" value="MelC1"/>
</dbReference>
<accession>A0ABN3J2F7</accession>
<feature type="region of interest" description="Disordered" evidence="3">
    <location>
        <begin position="144"/>
        <end position="170"/>
    </location>
</feature>
<keyword evidence="2" id="KW-0186">Copper</keyword>
<feature type="region of interest" description="Disordered" evidence="3">
    <location>
        <begin position="1"/>
        <end position="31"/>
    </location>
</feature>
<feature type="compositionally biased region" description="Low complexity" evidence="3">
    <location>
        <begin position="11"/>
        <end position="26"/>
    </location>
</feature>
<keyword evidence="5" id="KW-1185">Reference proteome</keyword>
<dbReference type="Proteomes" id="UP001500460">
    <property type="component" value="Unassembled WGS sequence"/>
</dbReference>
<evidence type="ECO:0000256" key="2">
    <source>
        <dbReference type="ARBA" id="ARBA00023008"/>
    </source>
</evidence>
<dbReference type="EMBL" id="BAAATK010000001">
    <property type="protein sequence ID" value="GAA2420620.1"/>
    <property type="molecule type" value="Genomic_DNA"/>
</dbReference>
<protein>
    <submittedName>
        <fullName evidence="4">Tyrosinase cofactor</fullName>
    </submittedName>
</protein>
<dbReference type="Gene3D" id="3.30.1880.10">
    <property type="entry name" value="protein ne1242 domain like"/>
    <property type="match status" value="1"/>
</dbReference>
<evidence type="ECO:0000313" key="5">
    <source>
        <dbReference type="Proteomes" id="UP001500460"/>
    </source>
</evidence>
<evidence type="ECO:0000256" key="1">
    <source>
        <dbReference type="ARBA" id="ARBA00022729"/>
    </source>
</evidence>